<dbReference type="STRING" id="1033731.SAMN05444145_10916"/>
<evidence type="ECO:0000256" key="1">
    <source>
        <dbReference type="SAM" id="MobiDB-lite"/>
    </source>
</evidence>
<reference evidence="2 3" key="1">
    <citation type="submission" date="2016-10" db="EMBL/GenBank/DDBJ databases">
        <authorList>
            <person name="de Groot N.N."/>
        </authorList>
    </citation>
    <scope>NUCLEOTIDE SEQUENCE [LARGE SCALE GENOMIC DNA]</scope>
    <source>
        <strain evidence="2 3">DSM 25383</strain>
    </source>
</reference>
<organism evidence="2 3">
    <name type="scientific">Alistipes timonensis JC136</name>
    <dbReference type="NCBI Taxonomy" id="1033731"/>
    <lineage>
        <taxon>Bacteria</taxon>
        <taxon>Pseudomonadati</taxon>
        <taxon>Bacteroidota</taxon>
        <taxon>Bacteroidia</taxon>
        <taxon>Bacteroidales</taxon>
        <taxon>Rikenellaceae</taxon>
        <taxon>Alistipes</taxon>
    </lineage>
</organism>
<dbReference type="Proteomes" id="UP000183253">
    <property type="component" value="Unassembled WGS sequence"/>
</dbReference>
<proteinExistence type="predicted"/>
<evidence type="ECO:0000313" key="2">
    <source>
        <dbReference type="EMBL" id="SEA91289.1"/>
    </source>
</evidence>
<feature type="region of interest" description="Disordered" evidence="1">
    <location>
        <begin position="1"/>
        <end position="25"/>
    </location>
</feature>
<gene>
    <name evidence="2" type="ORF">SAMN05444145_10916</name>
</gene>
<sequence>MKKQRITEKDYLKAHRKASREEEIARHGRTALCRAVHKSKKTYDRKREKAGLRNLPFSFHILVSQSCAGKTGSSTGPGCMPSGSTGAGRAVTMLSTMNFVNPRQGSAPKYSR</sequence>
<name>A0A1H4F245_9BACT</name>
<protein>
    <submittedName>
        <fullName evidence="2">Uncharacterized protein</fullName>
    </submittedName>
</protein>
<dbReference type="AlphaFoldDB" id="A0A1H4F245"/>
<accession>A0A1H4F245</accession>
<evidence type="ECO:0000313" key="3">
    <source>
        <dbReference type="Proteomes" id="UP000183253"/>
    </source>
</evidence>
<keyword evidence="3" id="KW-1185">Reference proteome</keyword>
<dbReference type="EMBL" id="FNRI01000009">
    <property type="protein sequence ID" value="SEA91289.1"/>
    <property type="molecule type" value="Genomic_DNA"/>
</dbReference>